<dbReference type="Pfam" id="PF06330">
    <property type="entry name" value="TRI5"/>
    <property type="match status" value="1"/>
</dbReference>
<dbReference type="GO" id="GO:0016838">
    <property type="term" value="F:carbon-oxygen lyase activity, acting on phosphates"/>
    <property type="evidence" value="ECO:0007669"/>
    <property type="project" value="InterPro"/>
</dbReference>
<dbReference type="OrthoDB" id="2998174at2759"/>
<gene>
    <name evidence="3" type="ORF">VPNG_05614</name>
</gene>
<accession>A0A423X7W3</accession>
<dbReference type="SFLD" id="SFLDG01021">
    <property type="entry name" value="Trichodiene_Synthase_Like"/>
    <property type="match status" value="1"/>
</dbReference>
<evidence type="ECO:0008006" key="5">
    <source>
        <dbReference type="Google" id="ProtNLM"/>
    </source>
</evidence>
<evidence type="ECO:0000313" key="4">
    <source>
        <dbReference type="Proteomes" id="UP000285146"/>
    </source>
</evidence>
<dbReference type="InterPro" id="IPR008949">
    <property type="entry name" value="Isoprenoid_synthase_dom_sf"/>
</dbReference>
<comment type="caution">
    <text evidence="3">The sequence shown here is derived from an EMBL/GenBank/DDBJ whole genome shotgun (WGS) entry which is preliminary data.</text>
</comment>
<keyword evidence="2" id="KW-0456">Lyase</keyword>
<evidence type="ECO:0000313" key="3">
    <source>
        <dbReference type="EMBL" id="ROW11730.1"/>
    </source>
</evidence>
<dbReference type="InterPro" id="IPR024652">
    <property type="entry name" value="Trichodiene_synth"/>
</dbReference>
<name>A0A423X7W3_9PEZI</name>
<evidence type="ECO:0000256" key="1">
    <source>
        <dbReference type="ARBA" id="ARBA00007946"/>
    </source>
</evidence>
<sequence length="356" mass="40341">MAQVASIVAVEAQRSLSSTDLPSLEPVETHVDSSAPARLLGPQLRPIITAFFDDIGYKTPPKVQSDALWEAMLLKAREGGYPLDTAHSQQCFRTGYSYAAVCFPDHPLEAQVYTGLHTWLGTQIDDVVLKEEVEKFPERFFTGQDQPNPVLQGYADVLRSTFEVWDVVPANFIILSSVAFINCNVLEERAEFQSMMPTGGGRRWPHYFRDREGVPEAYSYFTFPKAKYPEISKFLEAIPDMGRFLNLANDIISFYKEELAGVKKNYIHQRANYEGRDVTEVLKSAAKECVEAAKRVEVVLEGREPYRQAWLSHLHGYIHMHRITERYRLDEIGLAEERTCVVPSLTQETLEGLKGA</sequence>
<evidence type="ECO:0000256" key="2">
    <source>
        <dbReference type="ARBA" id="ARBA00023239"/>
    </source>
</evidence>
<reference evidence="3 4" key="1">
    <citation type="submission" date="2015-09" db="EMBL/GenBank/DDBJ databases">
        <title>Host preference determinants of Valsa canker pathogens revealed by comparative genomics.</title>
        <authorList>
            <person name="Yin Z."/>
            <person name="Huang L."/>
        </authorList>
    </citation>
    <scope>NUCLEOTIDE SEQUENCE [LARGE SCALE GENOMIC DNA]</scope>
    <source>
        <strain evidence="3 4">SXYLt</strain>
    </source>
</reference>
<keyword evidence="4" id="KW-1185">Reference proteome</keyword>
<dbReference type="EMBL" id="LKEB01000026">
    <property type="protein sequence ID" value="ROW11730.1"/>
    <property type="molecule type" value="Genomic_DNA"/>
</dbReference>
<dbReference type="Gene3D" id="1.10.600.10">
    <property type="entry name" value="Farnesyl Diphosphate Synthase"/>
    <property type="match status" value="1"/>
</dbReference>
<dbReference type="SUPFAM" id="SSF48576">
    <property type="entry name" value="Terpenoid synthases"/>
    <property type="match status" value="1"/>
</dbReference>
<protein>
    <recommendedName>
        <fullName evidence="5">Terpene synthase</fullName>
    </recommendedName>
</protein>
<dbReference type="AlphaFoldDB" id="A0A423X7W3"/>
<dbReference type="Proteomes" id="UP000285146">
    <property type="component" value="Unassembled WGS sequence"/>
</dbReference>
<dbReference type="STRING" id="1230097.A0A423X7W3"/>
<dbReference type="InParanoid" id="A0A423X7W3"/>
<dbReference type="SFLD" id="SFLDS00005">
    <property type="entry name" value="Isoprenoid_Synthase_Type_I"/>
    <property type="match status" value="1"/>
</dbReference>
<organism evidence="3 4">
    <name type="scientific">Cytospora leucostoma</name>
    <dbReference type="NCBI Taxonomy" id="1230097"/>
    <lineage>
        <taxon>Eukaryota</taxon>
        <taxon>Fungi</taxon>
        <taxon>Dikarya</taxon>
        <taxon>Ascomycota</taxon>
        <taxon>Pezizomycotina</taxon>
        <taxon>Sordariomycetes</taxon>
        <taxon>Sordariomycetidae</taxon>
        <taxon>Diaporthales</taxon>
        <taxon>Cytosporaceae</taxon>
        <taxon>Cytospora</taxon>
    </lineage>
</organism>
<comment type="similarity">
    <text evidence="1">Belongs to the trichodiene synthase family.</text>
</comment>
<proteinExistence type="inferred from homology"/>